<evidence type="ECO:0000256" key="7">
    <source>
        <dbReference type="ARBA" id="ARBA00023163"/>
    </source>
</evidence>
<comment type="subcellular location">
    <subcellularLocation>
        <location evidence="1">Nucleus</location>
        <location evidence="1">Nucleolus</location>
    </subcellularLocation>
</comment>
<evidence type="ECO:0000313" key="11">
    <source>
        <dbReference type="EMBL" id="KAK6936158.1"/>
    </source>
</evidence>
<name>A0AAN8VJF5_9MAGN</name>
<keyword evidence="12" id="KW-1185">Reference proteome</keyword>
<comment type="similarity">
    <text evidence="2">Belongs to the histone deacetylase HD2 family.</text>
</comment>
<dbReference type="AlphaFoldDB" id="A0AAN8VJF5"/>
<evidence type="ECO:0000256" key="6">
    <source>
        <dbReference type="ARBA" id="ARBA00023015"/>
    </source>
</evidence>
<feature type="compositionally biased region" description="Basic and acidic residues" evidence="9">
    <location>
        <begin position="258"/>
        <end position="272"/>
    </location>
</feature>
<evidence type="ECO:0000256" key="4">
    <source>
        <dbReference type="ARBA" id="ARBA00022801"/>
    </source>
</evidence>
<dbReference type="Pfam" id="PF17800">
    <property type="entry name" value="NPL"/>
    <property type="match status" value="1"/>
</dbReference>
<dbReference type="InterPro" id="IPR041232">
    <property type="entry name" value="NPL"/>
</dbReference>
<feature type="region of interest" description="Disordered" evidence="9">
    <location>
        <begin position="160"/>
        <end position="292"/>
    </location>
</feature>
<evidence type="ECO:0000256" key="2">
    <source>
        <dbReference type="ARBA" id="ARBA00006673"/>
    </source>
</evidence>
<reference evidence="11 12" key="1">
    <citation type="submission" date="2023-12" db="EMBL/GenBank/DDBJ databases">
        <title>A high-quality genome assembly for Dillenia turbinata (Dilleniales).</title>
        <authorList>
            <person name="Chanderbali A."/>
        </authorList>
    </citation>
    <scope>NUCLEOTIDE SEQUENCE [LARGE SCALE GENOMIC DNA]</scope>
    <source>
        <strain evidence="11">LSX21</strain>
        <tissue evidence="11">Leaf</tissue>
    </source>
</reference>
<keyword evidence="6" id="KW-0805">Transcription regulation</keyword>
<evidence type="ECO:0000256" key="9">
    <source>
        <dbReference type="SAM" id="MobiDB-lite"/>
    </source>
</evidence>
<organism evidence="11 12">
    <name type="scientific">Dillenia turbinata</name>
    <dbReference type="NCBI Taxonomy" id="194707"/>
    <lineage>
        <taxon>Eukaryota</taxon>
        <taxon>Viridiplantae</taxon>
        <taxon>Streptophyta</taxon>
        <taxon>Embryophyta</taxon>
        <taxon>Tracheophyta</taxon>
        <taxon>Spermatophyta</taxon>
        <taxon>Magnoliopsida</taxon>
        <taxon>eudicotyledons</taxon>
        <taxon>Gunneridae</taxon>
        <taxon>Pentapetalae</taxon>
        <taxon>Dilleniales</taxon>
        <taxon>Dilleniaceae</taxon>
        <taxon>Dillenia</taxon>
    </lineage>
</organism>
<feature type="compositionally biased region" description="Acidic residues" evidence="9">
    <location>
        <begin position="211"/>
        <end position="257"/>
    </location>
</feature>
<gene>
    <name evidence="11" type="ORF">RJ641_033188</name>
</gene>
<evidence type="ECO:0000259" key="10">
    <source>
        <dbReference type="Pfam" id="PF17800"/>
    </source>
</evidence>
<evidence type="ECO:0000256" key="1">
    <source>
        <dbReference type="ARBA" id="ARBA00004604"/>
    </source>
</evidence>
<dbReference type="GO" id="GO:0016787">
    <property type="term" value="F:hydrolase activity"/>
    <property type="evidence" value="ECO:0007669"/>
    <property type="project" value="UniProtKB-KW"/>
</dbReference>
<feature type="compositionally biased region" description="Basic and acidic residues" evidence="9">
    <location>
        <begin position="178"/>
        <end position="207"/>
    </location>
</feature>
<comment type="caution">
    <text evidence="11">The sequence shown here is derived from an EMBL/GenBank/DDBJ whole genome shotgun (WGS) entry which is preliminary data.</text>
</comment>
<feature type="domain" description="Nucleoplasmin-like" evidence="10">
    <location>
        <begin position="13"/>
        <end position="102"/>
    </location>
</feature>
<evidence type="ECO:0000256" key="3">
    <source>
        <dbReference type="ARBA" id="ARBA00022491"/>
    </source>
</evidence>
<keyword evidence="3" id="KW-0678">Repressor</keyword>
<evidence type="ECO:0000256" key="5">
    <source>
        <dbReference type="ARBA" id="ARBA00022853"/>
    </source>
</evidence>
<evidence type="ECO:0000313" key="12">
    <source>
        <dbReference type="Proteomes" id="UP001370490"/>
    </source>
</evidence>
<sequence length="292" mass="32259">MEFWDLIFIAVPGVEVKAGETFKVELEAGRFLHLSQATLGESKKEKGNESIPIFLKFNDQKLVLGTLSPMNFPQISYDLVFEKGFELSHNWKNGSVYFCGYTSFMDDDEYPRNFFSTTFSMGAYLQLSALWLGLLNCGLNECCILWCLDLSFITVDDFSEDSDEDVPLNKAENGKPVPKKETKTGAKKPEAAVKLAEKPGEQKKGESSETSSDDVDDEMNESEDGSSEEDSQGMSVDEDDSDGGDSDDEDDSEDEETPTPKKKPEVVKKRASDSAAQTPVNKKAKAASPQVT</sequence>
<keyword evidence="8" id="KW-0539">Nucleus</keyword>
<keyword evidence="5" id="KW-0156">Chromatin regulator</keyword>
<dbReference type="Gene3D" id="2.60.120.340">
    <property type="entry name" value="Nucleoplasmin core domain"/>
    <property type="match status" value="1"/>
</dbReference>
<feature type="non-terminal residue" evidence="11">
    <location>
        <position position="292"/>
    </location>
</feature>
<dbReference type="FunFam" id="2.60.120.340:FF:000004">
    <property type="entry name" value="Histone deacetylase HDT1"/>
    <property type="match status" value="1"/>
</dbReference>
<dbReference type="Proteomes" id="UP001370490">
    <property type="component" value="Unassembled WGS sequence"/>
</dbReference>
<keyword evidence="7" id="KW-0804">Transcription</keyword>
<proteinExistence type="inferred from homology"/>
<dbReference type="EMBL" id="JBAMMX010000007">
    <property type="protein sequence ID" value="KAK6936158.1"/>
    <property type="molecule type" value="Genomic_DNA"/>
</dbReference>
<protein>
    <submittedName>
        <fullName evidence="11">Nucleoplasmin-like domain</fullName>
    </submittedName>
</protein>
<dbReference type="GO" id="GO:0005730">
    <property type="term" value="C:nucleolus"/>
    <property type="evidence" value="ECO:0007669"/>
    <property type="project" value="UniProtKB-SubCell"/>
</dbReference>
<accession>A0AAN8VJF5</accession>
<keyword evidence="4" id="KW-0378">Hydrolase</keyword>
<evidence type="ECO:0000256" key="8">
    <source>
        <dbReference type="ARBA" id="ARBA00023242"/>
    </source>
</evidence>
<dbReference type="GO" id="GO:0006325">
    <property type="term" value="P:chromatin organization"/>
    <property type="evidence" value="ECO:0007669"/>
    <property type="project" value="UniProtKB-KW"/>
</dbReference>